<accession>A0AAD3TC21</accession>
<evidence type="ECO:0000259" key="2">
    <source>
        <dbReference type="Pfam" id="PF22600"/>
    </source>
</evidence>
<dbReference type="SUPFAM" id="SSF81301">
    <property type="entry name" value="Nucleotidyltransferase"/>
    <property type="match status" value="1"/>
</dbReference>
<dbReference type="Pfam" id="PF26180">
    <property type="entry name" value="PAP-OAS1"/>
    <property type="match status" value="1"/>
</dbReference>
<feature type="compositionally biased region" description="Basic residues" evidence="1">
    <location>
        <begin position="681"/>
        <end position="692"/>
    </location>
</feature>
<keyword evidence="5" id="KW-1185">Reference proteome</keyword>
<organism evidence="4 5">
    <name type="scientific">Nepenthes gracilis</name>
    <name type="common">Slender pitcher plant</name>
    <dbReference type="NCBI Taxonomy" id="150966"/>
    <lineage>
        <taxon>Eukaryota</taxon>
        <taxon>Viridiplantae</taxon>
        <taxon>Streptophyta</taxon>
        <taxon>Embryophyta</taxon>
        <taxon>Tracheophyta</taxon>
        <taxon>Spermatophyta</taxon>
        <taxon>Magnoliopsida</taxon>
        <taxon>eudicotyledons</taxon>
        <taxon>Gunneridae</taxon>
        <taxon>Pentapetalae</taxon>
        <taxon>Caryophyllales</taxon>
        <taxon>Nepenthaceae</taxon>
        <taxon>Nepenthes</taxon>
    </lineage>
</organism>
<feature type="region of interest" description="Disordered" evidence="1">
    <location>
        <begin position="678"/>
        <end position="810"/>
    </location>
</feature>
<feature type="compositionally biased region" description="Low complexity" evidence="1">
    <location>
        <begin position="14"/>
        <end position="28"/>
    </location>
</feature>
<dbReference type="Gene3D" id="1.10.1410.10">
    <property type="match status" value="1"/>
</dbReference>
<feature type="region of interest" description="Disordered" evidence="1">
    <location>
        <begin position="391"/>
        <end position="488"/>
    </location>
</feature>
<feature type="compositionally biased region" description="Basic and acidic residues" evidence="1">
    <location>
        <begin position="728"/>
        <end position="743"/>
    </location>
</feature>
<reference evidence="4" key="1">
    <citation type="submission" date="2023-05" db="EMBL/GenBank/DDBJ databases">
        <title>Nepenthes gracilis genome sequencing.</title>
        <authorList>
            <person name="Fukushima K."/>
        </authorList>
    </citation>
    <scope>NUCLEOTIDE SEQUENCE</scope>
    <source>
        <strain evidence="4">SING2019-196</strain>
    </source>
</reference>
<evidence type="ECO:0000256" key="1">
    <source>
        <dbReference type="SAM" id="MobiDB-lite"/>
    </source>
</evidence>
<proteinExistence type="predicted"/>
<dbReference type="SUPFAM" id="SSF81631">
    <property type="entry name" value="PAP/OAS1 substrate-binding domain"/>
    <property type="match status" value="1"/>
</dbReference>
<evidence type="ECO:0008006" key="6">
    <source>
        <dbReference type="Google" id="ProtNLM"/>
    </source>
</evidence>
<dbReference type="AlphaFoldDB" id="A0AAD3TC21"/>
<feature type="region of interest" description="Disordered" evidence="1">
    <location>
        <begin position="1"/>
        <end position="28"/>
    </location>
</feature>
<dbReference type="PANTHER" id="PTHR45979:SF2">
    <property type="entry name" value="PAP_OAS1 SUBSTRATE-BINDING DOMAIN SUPERFAMILY"/>
    <property type="match status" value="1"/>
</dbReference>
<evidence type="ECO:0000313" key="5">
    <source>
        <dbReference type="Proteomes" id="UP001279734"/>
    </source>
</evidence>
<comment type="caution">
    <text evidence="4">The sequence shown here is derived from an EMBL/GenBank/DDBJ whole genome shotgun (WGS) entry which is preliminary data.</text>
</comment>
<dbReference type="InterPro" id="IPR043519">
    <property type="entry name" value="NT_sf"/>
</dbReference>
<gene>
    <name evidence="4" type="ORF">Nepgr_028224</name>
</gene>
<feature type="compositionally biased region" description="Basic and acidic residues" evidence="1">
    <location>
        <begin position="433"/>
        <end position="442"/>
    </location>
</feature>
<feature type="compositionally biased region" description="Polar residues" evidence="1">
    <location>
        <begin position="758"/>
        <end position="769"/>
    </location>
</feature>
<feature type="domain" description="Poly(A) RNA polymerase mitochondrial-like central palm" evidence="2">
    <location>
        <begin position="49"/>
        <end position="164"/>
    </location>
</feature>
<dbReference type="Pfam" id="PF22600">
    <property type="entry name" value="MTPAP-like_central"/>
    <property type="match status" value="1"/>
</dbReference>
<dbReference type="PANTHER" id="PTHR45979">
    <property type="entry name" value="PAP/OAS1 SUBSTRATE-BINDING DOMAIN SUPERFAMILY"/>
    <property type="match status" value="1"/>
</dbReference>
<evidence type="ECO:0000259" key="3">
    <source>
        <dbReference type="Pfam" id="PF26180"/>
    </source>
</evidence>
<dbReference type="InterPro" id="IPR058920">
    <property type="entry name" value="PAP-OAS1-bd-rel"/>
</dbReference>
<feature type="compositionally biased region" description="Basic and acidic residues" evidence="1">
    <location>
        <begin position="786"/>
        <end position="800"/>
    </location>
</feature>
<dbReference type="InterPro" id="IPR058921">
    <property type="entry name" value="PAP/OAS1-rel"/>
</dbReference>
<feature type="domain" description="PAP/OAS1 substrate-binding-related" evidence="3">
    <location>
        <begin position="177"/>
        <end position="368"/>
    </location>
</feature>
<feature type="compositionally biased region" description="Polar residues" evidence="1">
    <location>
        <begin position="400"/>
        <end position="417"/>
    </location>
</feature>
<dbReference type="EMBL" id="BSYO01000031">
    <property type="protein sequence ID" value="GMH26381.1"/>
    <property type="molecule type" value="Genomic_DNA"/>
</dbReference>
<dbReference type="Gene3D" id="3.30.460.10">
    <property type="entry name" value="Beta Polymerase, domain 2"/>
    <property type="match status" value="1"/>
</dbReference>
<dbReference type="CDD" id="cd05402">
    <property type="entry name" value="NT_PAP_TUTase"/>
    <property type="match status" value="1"/>
</dbReference>
<dbReference type="Proteomes" id="UP001279734">
    <property type="component" value="Unassembled WGS sequence"/>
</dbReference>
<name>A0AAD3TC21_NEPGR</name>
<protein>
    <recommendedName>
        <fullName evidence="6">PAP-associated domain-containing protein</fullName>
    </recommendedName>
</protein>
<feature type="compositionally biased region" description="Polar residues" evidence="1">
    <location>
        <begin position="703"/>
        <end position="727"/>
    </location>
</feature>
<dbReference type="InterPro" id="IPR054708">
    <property type="entry name" value="MTPAP-like_central"/>
</dbReference>
<sequence length="810" mass="89743">MGDLREPNVAVAADSPSPSPSSSPSRPDPFLIGSERWAWAERVTQEIIGWVQPTVMSEERRRAVIDYVQRLIRNSLGCQVFPFGSVPLKTYLPDGDIDLTAFGDFNLEEALVNDVYSVLEAEDRNPAAECTVKDVQYISAEVKLVKCLVQNIVVDISFNQIGGLCTLCFLEQVDHRIGKDHLFKRSIILIKAWCYYESRILGAYHGLISTYALETLVLYIFNLFHSSLDGPLAVLYKFLDYYSKFDWQNFCVSLHGPVHISSLPEIVAEKPENGGGDLLFGGDFLNECVEMFSVPSRGNELSSRAFVQKHLNIVDPLKEHNNLGRSVSKGNFFRIRSAFSLGARKLGQILTKPKENIDEEVQKFFANMLYRHGRGQRRDVQDPLSTSLANGLACKMPQDGSDQSESIDPSCISSKNTVGPVGPQPSSGNNVGESKEVHEKQRQNPYVVLAQAGRAKDDRISASASGSSGDMESKSQASGNEKMSNGDSDESQLLIAGFGDDKVSSQILQSYDKDTSLMSLQQEDAHLVASVDFNDGSSATAPNGDLFEDLDCSHQWWLPTRMAAGLYETPRPLPDLTGDYGNHFNSLQYGRWWYDYASSQFDSFQRKNPWDMICHSVQLRQNLFANINANPVISGPPFFPVNYPMVHGAAAFSMEELPKARGTGTYFPITNLHSYRERSHAPKVLKSPRNHGRSTMPGDKNSFPRNNRDPTQAQSSVQVGSAKAQSLDSHDNSSPRGNADRDSNGYVVFGSLGHLQLESPSSVGSQEPNTEPPAPGMQMGKPRVFTNDDRYAEQSYHLKDEDDFPPLSSV</sequence>
<evidence type="ECO:0000313" key="4">
    <source>
        <dbReference type="EMBL" id="GMH26381.1"/>
    </source>
</evidence>
<feature type="compositionally biased region" description="Polar residues" evidence="1">
    <location>
        <begin position="462"/>
        <end position="486"/>
    </location>
</feature>